<keyword evidence="11" id="KW-0489">Methyltransferase</keyword>
<dbReference type="PANTHER" id="PTHR42872:SF6">
    <property type="entry name" value="PROTEIN-GLUTAMATE METHYLESTERASE_PROTEIN-GLUTAMINE GLUTAMINASE"/>
    <property type="match status" value="1"/>
</dbReference>
<dbReference type="GO" id="GO:0008984">
    <property type="term" value="F:protein-glutamate methylesterase activity"/>
    <property type="evidence" value="ECO:0007669"/>
    <property type="project" value="UniProtKB-UniRule"/>
</dbReference>
<dbReference type="SUPFAM" id="SSF52172">
    <property type="entry name" value="CheY-like"/>
    <property type="match status" value="1"/>
</dbReference>
<reference evidence="11 12" key="1">
    <citation type="journal article" date="2019" name="Int. J. Syst. Evol. Microbiol.">
        <title>The Global Catalogue of Microorganisms (GCM) 10K type strain sequencing project: providing services to taxonomists for standard genome sequencing and annotation.</title>
        <authorList>
            <consortium name="The Broad Institute Genomics Platform"/>
            <consortium name="The Broad Institute Genome Sequencing Center for Infectious Disease"/>
            <person name="Wu L."/>
            <person name="Ma J."/>
        </authorList>
    </citation>
    <scope>NUCLEOTIDE SEQUENCE [LARGE SCALE GENOMIC DNA]</scope>
    <source>
        <strain evidence="11 12">CGMCC 1.10593</strain>
    </source>
</reference>
<dbReference type="Gene3D" id="3.40.50.2300">
    <property type="match status" value="1"/>
</dbReference>
<dbReference type="PIRSF" id="PIRSF000876">
    <property type="entry name" value="RR_chemtxs_CheB"/>
    <property type="match status" value="1"/>
</dbReference>
<comment type="PTM">
    <text evidence="5">Phosphorylated by CheA. Phosphorylation of the N-terminal regulatory domain activates the methylesterase activity.</text>
</comment>
<dbReference type="RefSeq" id="WP_303646872.1">
    <property type="nucleotide sequence ID" value="NZ_JANHDJ010000001.1"/>
</dbReference>
<feature type="compositionally biased region" description="Low complexity" evidence="8">
    <location>
        <begin position="145"/>
        <end position="168"/>
    </location>
</feature>
<sequence>MVVVMRKPRTVVVDDSRFMRGLITDLLDEGGIPVVGEAKDGREALSVIADEQPDVVTMDLEMPTMNGIEAVERIMDENPTPVLMLSAYTDDDAEVTFEALEKGAVDFFAKPGGEVSMEVSRLGDQLIETIRTVADADLAQANRADQSAATATATPTAASATEGSTAGSQPDTDAFDDTRTVVIGSSTGGPNAVEQVMSELPGGDCRVLVVQHMPEAFTSRFADRLDGATTEYDVREASDGARIGAGEALVARGGTHMEITGYRNGRIRVGLIDDDLGHSVMPAVNVTMESAAETITDPLTGVILTGMGADGAEGICAIQEAGGPTIAQNEESCVIYGMPKRAVEAGCIDTVCHLDDVAATIRELV</sequence>
<keyword evidence="12" id="KW-1185">Reference proteome</keyword>
<dbReference type="Pfam" id="PF01339">
    <property type="entry name" value="CheB_methylest"/>
    <property type="match status" value="1"/>
</dbReference>
<dbReference type="PROSITE" id="PS50122">
    <property type="entry name" value="CHEB"/>
    <property type="match status" value="1"/>
</dbReference>
<feature type="active site" evidence="5 6">
    <location>
        <position position="186"/>
    </location>
</feature>
<comment type="similarity">
    <text evidence="5">Belongs to the CheB family.</text>
</comment>
<evidence type="ECO:0000256" key="7">
    <source>
        <dbReference type="PROSITE-ProRule" id="PRU00169"/>
    </source>
</evidence>
<dbReference type="EMBL" id="JBHUDM010000001">
    <property type="protein sequence ID" value="MFD1640542.1"/>
    <property type="molecule type" value="Genomic_DNA"/>
</dbReference>
<dbReference type="CDD" id="cd16432">
    <property type="entry name" value="CheB_Rec"/>
    <property type="match status" value="1"/>
</dbReference>
<evidence type="ECO:0000256" key="2">
    <source>
        <dbReference type="ARBA" id="ARBA00022500"/>
    </source>
</evidence>
<dbReference type="Gene3D" id="3.40.50.180">
    <property type="entry name" value="Methylesterase CheB, C-terminal domain"/>
    <property type="match status" value="1"/>
</dbReference>
<gene>
    <name evidence="5 11" type="primary">cheB</name>
    <name evidence="11" type="ORF">ACFSBW_01455</name>
</gene>
<evidence type="ECO:0000256" key="4">
    <source>
        <dbReference type="ARBA" id="ARBA00048267"/>
    </source>
</evidence>
<keyword evidence="2 5" id="KW-0145">Chemotaxis</keyword>
<comment type="function">
    <text evidence="5">Involved in chemotaxis. Part of a chemotaxis signal transduction system that modulates chemotaxis in response to various stimuli. Catalyzes the demethylation of specific methylglutamate residues introduced into the chemoreceptors (methyl-accepting chemotaxis proteins or MCP) by CheR. Also mediates the irreversible deamidation of specific glutamine residues to glutamic acid.</text>
</comment>
<proteinExistence type="inferred from homology"/>
<dbReference type="Pfam" id="PF00072">
    <property type="entry name" value="Response_reg"/>
    <property type="match status" value="1"/>
</dbReference>
<accession>A0ABD6D5C5</accession>
<dbReference type="SUPFAM" id="SSF52738">
    <property type="entry name" value="Methylesterase CheB, C-terminal domain"/>
    <property type="match status" value="1"/>
</dbReference>
<evidence type="ECO:0000256" key="1">
    <source>
        <dbReference type="ARBA" id="ARBA00022490"/>
    </source>
</evidence>
<dbReference type="GO" id="GO:0050568">
    <property type="term" value="F:protein-glutamine glutaminase activity"/>
    <property type="evidence" value="ECO:0007669"/>
    <property type="project" value="UniProtKB-UniRule"/>
</dbReference>
<dbReference type="EC" id="3.1.1.61" evidence="5"/>
<keyword evidence="11" id="KW-0808">Transferase</keyword>
<organism evidence="11 12">
    <name type="scientific">Halohasta litorea</name>
    <dbReference type="NCBI Taxonomy" id="869891"/>
    <lineage>
        <taxon>Archaea</taxon>
        <taxon>Methanobacteriati</taxon>
        <taxon>Methanobacteriota</taxon>
        <taxon>Stenosarchaea group</taxon>
        <taxon>Halobacteria</taxon>
        <taxon>Halobacteriales</taxon>
        <taxon>Haloferacaceae</taxon>
        <taxon>Halohasta</taxon>
    </lineage>
</organism>
<keyword evidence="3 5" id="KW-0378">Hydrolase</keyword>
<dbReference type="InterPro" id="IPR000673">
    <property type="entry name" value="Sig_transdc_resp-reg_Me-estase"/>
</dbReference>
<evidence type="ECO:0000256" key="6">
    <source>
        <dbReference type="PROSITE-ProRule" id="PRU00050"/>
    </source>
</evidence>
<dbReference type="PANTHER" id="PTHR42872">
    <property type="entry name" value="PROTEIN-GLUTAMATE METHYLESTERASE/PROTEIN-GLUTAMINE GLUTAMINASE"/>
    <property type="match status" value="1"/>
</dbReference>
<evidence type="ECO:0000259" key="10">
    <source>
        <dbReference type="PROSITE" id="PS50122"/>
    </source>
</evidence>
<evidence type="ECO:0000256" key="5">
    <source>
        <dbReference type="HAMAP-Rule" id="MF_00099"/>
    </source>
</evidence>
<comment type="caution">
    <text evidence="11">The sequence shown here is derived from an EMBL/GenBank/DDBJ whole genome shotgun (WGS) entry which is preliminary data.</text>
</comment>
<dbReference type="InterPro" id="IPR011006">
    <property type="entry name" value="CheY-like_superfamily"/>
</dbReference>
<evidence type="ECO:0000256" key="8">
    <source>
        <dbReference type="SAM" id="MobiDB-lite"/>
    </source>
</evidence>
<comment type="domain">
    <text evidence="5">Contains a C-terminal catalytic domain, and an N-terminal region which modulates catalytic activity.</text>
</comment>
<evidence type="ECO:0000313" key="12">
    <source>
        <dbReference type="Proteomes" id="UP001597052"/>
    </source>
</evidence>
<dbReference type="PROSITE" id="PS50110">
    <property type="entry name" value="RESPONSE_REGULATORY"/>
    <property type="match status" value="1"/>
</dbReference>
<dbReference type="AlphaFoldDB" id="A0ABD6D5C5"/>
<feature type="active site" evidence="5 6">
    <location>
        <position position="212"/>
    </location>
</feature>
<dbReference type="GO" id="GO:0000160">
    <property type="term" value="P:phosphorelay signal transduction system"/>
    <property type="evidence" value="ECO:0007669"/>
    <property type="project" value="UniProtKB-UniRule"/>
</dbReference>
<dbReference type="InterPro" id="IPR001789">
    <property type="entry name" value="Sig_transdc_resp-reg_receiver"/>
</dbReference>
<protein>
    <recommendedName>
        <fullName evidence="5">Protein-glutamate methylesterase/protein-glutamine glutaminase</fullName>
        <ecNumber evidence="5">3.1.1.61</ecNumber>
        <ecNumber evidence="5">3.5.1.44</ecNumber>
    </recommendedName>
</protein>
<evidence type="ECO:0000256" key="3">
    <source>
        <dbReference type="ARBA" id="ARBA00022801"/>
    </source>
</evidence>
<dbReference type="InterPro" id="IPR035909">
    <property type="entry name" value="CheB_C"/>
</dbReference>
<evidence type="ECO:0000313" key="11">
    <source>
        <dbReference type="EMBL" id="MFD1640542.1"/>
    </source>
</evidence>
<feature type="active site" evidence="5 6">
    <location>
        <position position="310"/>
    </location>
</feature>
<dbReference type="GO" id="GO:0006935">
    <property type="term" value="P:chemotaxis"/>
    <property type="evidence" value="ECO:0007669"/>
    <property type="project" value="UniProtKB-UniRule"/>
</dbReference>
<feature type="region of interest" description="Disordered" evidence="8">
    <location>
        <begin position="145"/>
        <end position="176"/>
    </location>
</feature>
<keyword evidence="5 7" id="KW-0597">Phosphoprotein</keyword>
<dbReference type="CDD" id="cd17541">
    <property type="entry name" value="REC_CheB-like"/>
    <property type="match status" value="1"/>
</dbReference>
<dbReference type="Proteomes" id="UP001597052">
    <property type="component" value="Unassembled WGS sequence"/>
</dbReference>
<dbReference type="HAMAP" id="MF_00099">
    <property type="entry name" value="CheB_chemtxs"/>
    <property type="match status" value="1"/>
</dbReference>
<feature type="domain" description="CheB-type methylesterase" evidence="10">
    <location>
        <begin position="174"/>
        <end position="365"/>
    </location>
</feature>
<name>A0ABD6D5C5_9EURY</name>
<dbReference type="EC" id="3.5.1.44" evidence="5"/>
<dbReference type="SMART" id="SM00448">
    <property type="entry name" value="REC"/>
    <property type="match status" value="1"/>
</dbReference>
<feature type="modified residue" description="4-aspartylphosphate" evidence="5 7">
    <location>
        <position position="59"/>
    </location>
</feature>
<dbReference type="GO" id="GO:0005737">
    <property type="term" value="C:cytoplasm"/>
    <property type="evidence" value="ECO:0007669"/>
    <property type="project" value="UniProtKB-SubCell"/>
</dbReference>
<dbReference type="NCBIfam" id="NF001965">
    <property type="entry name" value="PRK00742.1"/>
    <property type="match status" value="1"/>
</dbReference>
<feature type="domain" description="Response regulatory" evidence="9">
    <location>
        <begin position="9"/>
        <end position="125"/>
    </location>
</feature>
<dbReference type="InterPro" id="IPR008248">
    <property type="entry name" value="CheB-like"/>
</dbReference>
<comment type="catalytic activity">
    <reaction evidence="5">
        <text>L-glutaminyl-[protein] + H2O = L-glutamyl-[protein] + NH4(+)</text>
        <dbReference type="Rhea" id="RHEA:16441"/>
        <dbReference type="Rhea" id="RHEA-COMP:10207"/>
        <dbReference type="Rhea" id="RHEA-COMP:10208"/>
        <dbReference type="ChEBI" id="CHEBI:15377"/>
        <dbReference type="ChEBI" id="CHEBI:28938"/>
        <dbReference type="ChEBI" id="CHEBI:29973"/>
        <dbReference type="ChEBI" id="CHEBI:30011"/>
        <dbReference type="EC" id="3.5.1.44"/>
    </reaction>
</comment>
<evidence type="ECO:0000259" key="9">
    <source>
        <dbReference type="PROSITE" id="PS50110"/>
    </source>
</evidence>
<comment type="subcellular location">
    <subcellularLocation>
        <location evidence="5">Cytoplasm</location>
    </subcellularLocation>
</comment>
<keyword evidence="1 5" id="KW-0963">Cytoplasm</keyword>
<dbReference type="GO" id="GO:0032259">
    <property type="term" value="P:methylation"/>
    <property type="evidence" value="ECO:0007669"/>
    <property type="project" value="UniProtKB-KW"/>
</dbReference>
<dbReference type="GO" id="GO:0008168">
    <property type="term" value="F:methyltransferase activity"/>
    <property type="evidence" value="ECO:0007669"/>
    <property type="project" value="UniProtKB-KW"/>
</dbReference>
<comment type="catalytic activity">
    <reaction evidence="4 5">
        <text>[protein]-L-glutamate 5-O-methyl ester + H2O = L-glutamyl-[protein] + methanol + H(+)</text>
        <dbReference type="Rhea" id="RHEA:23236"/>
        <dbReference type="Rhea" id="RHEA-COMP:10208"/>
        <dbReference type="Rhea" id="RHEA-COMP:10311"/>
        <dbReference type="ChEBI" id="CHEBI:15377"/>
        <dbReference type="ChEBI" id="CHEBI:15378"/>
        <dbReference type="ChEBI" id="CHEBI:17790"/>
        <dbReference type="ChEBI" id="CHEBI:29973"/>
        <dbReference type="ChEBI" id="CHEBI:82795"/>
        <dbReference type="EC" id="3.1.1.61"/>
    </reaction>
</comment>